<evidence type="ECO:0000256" key="3">
    <source>
        <dbReference type="ARBA" id="ARBA00022679"/>
    </source>
</evidence>
<dbReference type="CDD" id="cd03784">
    <property type="entry name" value="GT1_Gtf-like"/>
    <property type="match status" value="1"/>
</dbReference>
<sequence length="528" mass="60946">MRLGSAWLVVSLWLFSNFHHPQAADILGIFPYCQPSPFQVVRPYLIALRNRGHKITVITPMEMLDEIEGIEQIEVPMLNRRIQDVVDFDLFDDFFINKWSESLMASTIYRNMSLAILQDFSVQRMLSDKNVRFDMVILEPSHMDAIYGFAEFYNATLMGFSSVYTDWYTEFLAGNSAPSVYDPISPIGYSLDNSLMSMFCNWVYITEEILLDRLIYRPSQLSIFKEVFGYSAKKLDDLRSSFSVILINNHFSMGRVRANVPNVIEVGGIHLIEPPKPCDEDLQRFLDEAEYGVIYFSMGVDIMVKYLPLDIQQPLLKSFAQLKQKVIWKNELSTIPNKSDNIYVMSKTPQRRILEHPNVRLFITIGGILSVTEAIDSGVPMLGLPLFFDQIGNMHRVQQAGMAMVLDTNSLSAESLTSTILELIENPKYAARAKNMSQSFRDRPMSPLDTAVWWTEYALRHPDVRHIRLNEDDISFMRYYRLESLLSIGLRFGFIIGLVTLLAYKLVQKCNRKQERVRVFRLIRLPIK</sequence>
<dbReference type="GO" id="GO:0008194">
    <property type="term" value="F:UDP-glycosyltransferase activity"/>
    <property type="evidence" value="ECO:0007669"/>
    <property type="project" value="InterPro"/>
</dbReference>
<dbReference type="OrthoDB" id="5835829at2759"/>
<dbReference type="EMBL" id="CH902617">
    <property type="protein sequence ID" value="KPU80574.1"/>
    <property type="molecule type" value="Genomic_DNA"/>
</dbReference>
<dbReference type="Pfam" id="PF00201">
    <property type="entry name" value="UDPGT"/>
    <property type="match status" value="1"/>
</dbReference>
<dbReference type="AlphaFoldDB" id="A0A0P9CBT1"/>
<dbReference type="Proteomes" id="UP000007801">
    <property type="component" value="Unassembled WGS sequence"/>
</dbReference>
<evidence type="ECO:0000313" key="6">
    <source>
        <dbReference type="EMBL" id="KPU80574.1"/>
    </source>
</evidence>
<evidence type="ECO:0000256" key="4">
    <source>
        <dbReference type="SAM" id="Phobius"/>
    </source>
</evidence>
<dbReference type="SUPFAM" id="SSF53756">
    <property type="entry name" value="UDP-Glycosyltransferase/glycogen phosphorylase"/>
    <property type="match status" value="1"/>
</dbReference>
<proteinExistence type="inferred from homology"/>
<evidence type="ECO:0008006" key="8">
    <source>
        <dbReference type="Google" id="ProtNLM"/>
    </source>
</evidence>
<dbReference type="PANTHER" id="PTHR48043">
    <property type="entry name" value="EG:EG0003.4 PROTEIN-RELATED"/>
    <property type="match status" value="1"/>
</dbReference>
<evidence type="ECO:0000256" key="2">
    <source>
        <dbReference type="ARBA" id="ARBA00022676"/>
    </source>
</evidence>
<feature type="signal peptide" evidence="5">
    <location>
        <begin position="1"/>
        <end position="23"/>
    </location>
</feature>
<feature type="transmembrane region" description="Helical" evidence="4">
    <location>
        <begin position="485"/>
        <end position="507"/>
    </location>
</feature>
<dbReference type="InParanoid" id="A0A0P9CBT1"/>
<protein>
    <recommendedName>
        <fullName evidence="8">UDP-glycosyltransferases domain-containing protein</fullName>
    </recommendedName>
</protein>
<dbReference type="InterPro" id="IPR002213">
    <property type="entry name" value="UDP_glucos_trans"/>
</dbReference>
<comment type="similarity">
    <text evidence="1">Belongs to the UDP-glycosyltransferase family.</text>
</comment>
<keyword evidence="4" id="KW-0472">Membrane</keyword>
<keyword evidence="4" id="KW-0812">Transmembrane</keyword>
<accession>A0A0P9CBT1</accession>
<keyword evidence="5" id="KW-0732">Signal</keyword>
<dbReference type="FunCoup" id="A0A0P9CBT1">
    <property type="interactions" value="41"/>
</dbReference>
<evidence type="ECO:0000256" key="1">
    <source>
        <dbReference type="ARBA" id="ARBA00009995"/>
    </source>
</evidence>
<feature type="chain" id="PRO_5006155823" description="UDP-glycosyltransferases domain-containing protein" evidence="5">
    <location>
        <begin position="24"/>
        <end position="528"/>
    </location>
</feature>
<keyword evidence="4" id="KW-1133">Transmembrane helix</keyword>
<name>A0A0P9CBT1_DROAN</name>
<evidence type="ECO:0000256" key="5">
    <source>
        <dbReference type="SAM" id="SignalP"/>
    </source>
</evidence>
<keyword evidence="2" id="KW-0328">Glycosyltransferase</keyword>
<reference evidence="6 7" key="1">
    <citation type="journal article" date="2007" name="Nature">
        <title>Evolution of genes and genomes on the Drosophila phylogeny.</title>
        <authorList>
            <consortium name="Drosophila 12 Genomes Consortium"/>
            <person name="Clark A.G."/>
            <person name="Eisen M.B."/>
            <person name="Smith D.R."/>
            <person name="Bergman C.M."/>
            <person name="Oliver B."/>
            <person name="Markow T.A."/>
            <person name="Kaufman T.C."/>
            <person name="Kellis M."/>
            <person name="Gelbart W."/>
            <person name="Iyer V.N."/>
            <person name="Pollard D.A."/>
            <person name="Sackton T.B."/>
            <person name="Larracuente A.M."/>
            <person name="Singh N.D."/>
            <person name="Abad J.P."/>
            <person name="Abt D.N."/>
            <person name="Adryan B."/>
            <person name="Aguade M."/>
            <person name="Akashi H."/>
            <person name="Anderson W.W."/>
            <person name="Aquadro C.F."/>
            <person name="Ardell D.H."/>
            <person name="Arguello R."/>
            <person name="Artieri C.G."/>
            <person name="Barbash D.A."/>
            <person name="Barker D."/>
            <person name="Barsanti P."/>
            <person name="Batterham P."/>
            <person name="Batzoglou S."/>
            <person name="Begun D."/>
            <person name="Bhutkar A."/>
            <person name="Blanco E."/>
            <person name="Bosak S.A."/>
            <person name="Bradley R.K."/>
            <person name="Brand A.D."/>
            <person name="Brent M.R."/>
            <person name="Brooks A.N."/>
            <person name="Brown R.H."/>
            <person name="Butlin R.K."/>
            <person name="Caggese C."/>
            <person name="Calvi B.R."/>
            <person name="Bernardo de Carvalho A."/>
            <person name="Caspi A."/>
            <person name="Castrezana S."/>
            <person name="Celniker S.E."/>
            <person name="Chang J.L."/>
            <person name="Chapple C."/>
            <person name="Chatterji S."/>
            <person name="Chinwalla A."/>
            <person name="Civetta A."/>
            <person name="Clifton S.W."/>
            <person name="Comeron J.M."/>
            <person name="Costello J.C."/>
            <person name="Coyne J.A."/>
            <person name="Daub J."/>
            <person name="David R.G."/>
            <person name="Delcher A.L."/>
            <person name="Delehaunty K."/>
            <person name="Do C.B."/>
            <person name="Ebling H."/>
            <person name="Edwards K."/>
            <person name="Eickbush T."/>
            <person name="Evans J.D."/>
            <person name="Filipski A."/>
            <person name="Findeiss S."/>
            <person name="Freyhult E."/>
            <person name="Fulton L."/>
            <person name="Fulton R."/>
            <person name="Garcia A.C."/>
            <person name="Gardiner A."/>
            <person name="Garfield D.A."/>
            <person name="Garvin B.E."/>
            <person name="Gibson G."/>
            <person name="Gilbert D."/>
            <person name="Gnerre S."/>
            <person name="Godfrey J."/>
            <person name="Good R."/>
            <person name="Gotea V."/>
            <person name="Gravely B."/>
            <person name="Greenberg A.J."/>
            <person name="Griffiths-Jones S."/>
            <person name="Gross S."/>
            <person name="Guigo R."/>
            <person name="Gustafson E.A."/>
            <person name="Haerty W."/>
            <person name="Hahn M.W."/>
            <person name="Halligan D.L."/>
            <person name="Halpern A.L."/>
            <person name="Halter G.M."/>
            <person name="Han M.V."/>
            <person name="Heger A."/>
            <person name="Hillier L."/>
            <person name="Hinrichs A.S."/>
            <person name="Holmes I."/>
            <person name="Hoskins R.A."/>
            <person name="Hubisz M.J."/>
            <person name="Hultmark D."/>
            <person name="Huntley M.A."/>
            <person name="Jaffe D.B."/>
            <person name="Jagadeeshan S."/>
            <person name="Jeck W.R."/>
            <person name="Johnson J."/>
            <person name="Jones C.D."/>
            <person name="Jordan W.C."/>
            <person name="Karpen G.H."/>
            <person name="Kataoka E."/>
            <person name="Keightley P.D."/>
            <person name="Kheradpour P."/>
            <person name="Kirkness E.F."/>
            <person name="Koerich L.B."/>
            <person name="Kristiansen K."/>
            <person name="Kudrna D."/>
            <person name="Kulathinal R.J."/>
            <person name="Kumar S."/>
            <person name="Kwok R."/>
            <person name="Lander E."/>
            <person name="Langley C.H."/>
            <person name="Lapoint R."/>
            <person name="Lazzaro B.P."/>
            <person name="Lee S.J."/>
            <person name="Levesque L."/>
            <person name="Li R."/>
            <person name="Lin C.F."/>
            <person name="Lin M.F."/>
            <person name="Lindblad-Toh K."/>
            <person name="Llopart A."/>
            <person name="Long M."/>
            <person name="Low L."/>
            <person name="Lozovsky E."/>
            <person name="Lu J."/>
            <person name="Luo M."/>
            <person name="Machado C.A."/>
            <person name="Makalowski W."/>
            <person name="Marzo M."/>
            <person name="Matsuda M."/>
            <person name="Matzkin L."/>
            <person name="McAllister B."/>
            <person name="McBride C.S."/>
            <person name="McKernan B."/>
            <person name="McKernan K."/>
            <person name="Mendez-Lago M."/>
            <person name="Minx P."/>
            <person name="Mollenhauer M.U."/>
            <person name="Montooth K."/>
            <person name="Mount S.M."/>
            <person name="Mu X."/>
            <person name="Myers E."/>
            <person name="Negre B."/>
            <person name="Newfeld S."/>
            <person name="Nielsen R."/>
            <person name="Noor M.A."/>
            <person name="O'Grady P."/>
            <person name="Pachter L."/>
            <person name="Papaceit M."/>
            <person name="Parisi M.J."/>
            <person name="Parisi M."/>
            <person name="Parts L."/>
            <person name="Pedersen J.S."/>
            <person name="Pesole G."/>
            <person name="Phillippy A.M."/>
            <person name="Ponting C.P."/>
            <person name="Pop M."/>
            <person name="Porcelli D."/>
            <person name="Powell J.R."/>
            <person name="Prohaska S."/>
            <person name="Pruitt K."/>
            <person name="Puig M."/>
            <person name="Quesneville H."/>
            <person name="Ram K.R."/>
            <person name="Rand D."/>
            <person name="Rasmussen M.D."/>
            <person name="Reed L.K."/>
            <person name="Reenan R."/>
            <person name="Reily A."/>
            <person name="Remington K.A."/>
            <person name="Rieger T.T."/>
            <person name="Ritchie M.G."/>
            <person name="Robin C."/>
            <person name="Rogers Y.H."/>
            <person name="Rohde C."/>
            <person name="Rozas J."/>
            <person name="Rubenfield M.J."/>
            <person name="Ruiz A."/>
            <person name="Russo S."/>
            <person name="Salzberg S.L."/>
            <person name="Sanchez-Gracia A."/>
            <person name="Saranga D.J."/>
            <person name="Sato H."/>
            <person name="Schaeffer S.W."/>
            <person name="Schatz M.C."/>
            <person name="Schlenke T."/>
            <person name="Schwartz R."/>
            <person name="Segarra C."/>
            <person name="Singh R.S."/>
            <person name="Sirot L."/>
            <person name="Sirota M."/>
            <person name="Sisneros N.B."/>
            <person name="Smith C.D."/>
            <person name="Smith T.F."/>
            <person name="Spieth J."/>
            <person name="Stage D.E."/>
            <person name="Stark A."/>
            <person name="Stephan W."/>
            <person name="Strausberg R.L."/>
            <person name="Strempel S."/>
            <person name="Sturgill D."/>
            <person name="Sutton G."/>
            <person name="Sutton G.G."/>
            <person name="Tao W."/>
            <person name="Teichmann S."/>
            <person name="Tobari Y.N."/>
            <person name="Tomimura Y."/>
            <person name="Tsolas J.M."/>
            <person name="Valente V.L."/>
            <person name="Venter E."/>
            <person name="Venter J.C."/>
            <person name="Vicario S."/>
            <person name="Vieira F.G."/>
            <person name="Vilella A.J."/>
            <person name="Villasante A."/>
            <person name="Walenz B."/>
            <person name="Wang J."/>
            <person name="Wasserman M."/>
            <person name="Watts T."/>
            <person name="Wilson D."/>
            <person name="Wilson R.K."/>
            <person name="Wing R.A."/>
            <person name="Wolfner M.F."/>
            <person name="Wong A."/>
            <person name="Wong G.K."/>
            <person name="Wu C.I."/>
            <person name="Wu G."/>
            <person name="Yamamoto D."/>
            <person name="Yang H.P."/>
            <person name="Yang S.P."/>
            <person name="Yorke J.A."/>
            <person name="Yoshida K."/>
            <person name="Zdobnov E."/>
            <person name="Zhang P."/>
            <person name="Zhang Y."/>
            <person name="Zimin A.V."/>
            <person name="Baldwin J."/>
            <person name="Abdouelleil A."/>
            <person name="Abdulkadir J."/>
            <person name="Abebe A."/>
            <person name="Abera B."/>
            <person name="Abreu J."/>
            <person name="Acer S.C."/>
            <person name="Aftuck L."/>
            <person name="Alexander A."/>
            <person name="An P."/>
            <person name="Anderson E."/>
            <person name="Anderson S."/>
            <person name="Arachi H."/>
            <person name="Azer M."/>
            <person name="Bachantsang P."/>
            <person name="Barry A."/>
            <person name="Bayul T."/>
            <person name="Berlin A."/>
            <person name="Bessette D."/>
            <person name="Bloom T."/>
            <person name="Blye J."/>
            <person name="Boguslavskiy L."/>
            <person name="Bonnet C."/>
            <person name="Boukhgalter B."/>
            <person name="Bourzgui I."/>
            <person name="Brown A."/>
            <person name="Cahill P."/>
            <person name="Channer S."/>
            <person name="Cheshatsang Y."/>
            <person name="Chuda L."/>
            <person name="Citroen M."/>
            <person name="Collymore A."/>
            <person name="Cooke P."/>
            <person name="Costello M."/>
            <person name="D'Aco K."/>
            <person name="Daza R."/>
            <person name="De Haan G."/>
            <person name="DeGray S."/>
            <person name="DeMaso C."/>
            <person name="Dhargay N."/>
            <person name="Dooley K."/>
            <person name="Dooley E."/>
            <person name="Doricent M."/>
            <person name="Dorje P."/>
            <person name="Dorjee K."/>
            <person name="Dupes A."/>
            <person name="Elong R."/>
            <person name="Falk J."/>
            <person name="Farina A."/>
            <person name="Faro S."/>
            <person name="Ferguson D."/>
            <person name="Fisher S."/>
            <person name="Foley C.D."/>
            <person name="Franke A."/>
            <person name="Friedrich D."/>
            <person name="Gadbois L."/>
            <person name="Gearin G."/>
            <person name="Gearin C.R."/>
            <person name="Giannoukos G."/>
            <person name="Goode T."/>
            <person name="Graham J."/>
            <person name="Grandbois E."/>
            <person name="Grewal S."/>
            <person name="Gyaltsen K."/>
            <person name="Hafez N."/>
            <person name="Hagos B."/>
            <person name="Hall J."/>
            <person name="Henson C."/>
            <person name="Hollinger A."/>
            <person name="Honan T."/>
            <person name="Huard M.D."/>
            <person name="Hughes L."/>
            <person name="Hurhula B."/>
            <person name="Husby M.E."/>
            <person name="Kamat A."/>
            <person name="Kanga B."/>
            <person name="Kashin S."/>
            <person name="Khazanovich D."/>
            <person name="Kisner P."/>
            <person name="Lance K."/>
            <person name="Lara M."/>
            <person name="Lee W."/>
            <person name="Lennon N."/>
            <person name="Letendre F."/>
            <person name="LeVine R."/>
            <person name="Lipovsky A."/>
            <person name="Liu X."/>
            <person name="Liu J."/>
            <person name="Liu S."/>
            <person name="Lokyitsang T."/>
            <person name="Lokyitsang Y."/>
            <person name="Lubonja R."/>
            <person name="Lui A."/>
            <person name="MacDonald P."/>
            <person name="Magnisalis V."/>
            <person name="Maru K."/>
            <person name="Matthews C."/>
            <person name="McCusker W."/>
            <person name="McDonough S."/>
            <person name="Mehta T."/>
            <person name="Meldrim J."/>
            <person name="Meneus L."/>
            <person name="Mihai O."/>
            <person name="Mihalev A."/>
            <person name="Mihova T."/>
            <person name="Mittelman R."/>
            <person name="Mlenga V."/>
            <person name="Montmayeur A."/>
            <person name="Mulrain L."/>
            <person name="Navidi A."/>
            <person name="Naylor J."/>
            <person name="Negash T."/>
            <person name="Nguyen T."/>
            <person name="Nguyen N."/>
            <person name="Nicol R."/>
            <person name="Norbu C."/>
            <person name="Norbu N."/>
            <person name="Novod N."/>
            <person name="O'Neill B."/>
            <person name="Osman S."/>
            <person name="Markiewicz E."/>
            <person name="Oyono O.L."/>
            <person name="Patti C."/>
            <person name="Phunkhang P."/>
            <person name="Pierre F."/>
            <person name="Priest M."/>
            <person name="Raghuraman S."/>
            <person name="Rege F."/>
            <person name="Reyes R."/>
            <person name="Rise C."/>
            <person name="Rogov P."/>
            <person name="Ross K."/>
            <person name="Ryan E."/>
            <person name="Settipalli S."/>
            <person name="Shea T."/>
            <person name="Sherpa N."/>
            <person name="Shi L."/>
            <person name="Shih D."/>
            <person name="Sparrow T."/>
            <person name="Spaulding J."/>
            <person name="Stalker J."/>
            <person name="Stange-Thomann N."/>
            <person name="Stavropoulos S."/>
            <person name="Stone C."/>
            <person name="Strader C."/>
            <person name="Tesfaye S."/>
            <person name="Thomson T."/>
            <person name="Thoulutsang Y."/>
            <person name="Thoulutsang D."/>
            <person name="Topham K."/>
            <person name="Topping I."/>
            <person name="Tsamla T."/>
            <person name="Vassiliev H."/>
            <person name="Vo A."/>
            <person name="Wangchuk T."/>
            <person name="Wangdi T."/>
            <person name="Weiand M."/>
            <person name="Wilkinson J."/>
            <person name="Wilson A."/>
            <person name="Yadav S."/>
            <person name="Young G."/>
            <person name="Yu Q."/>
            <person name="Zembek L."/>
            <person name="Zhong D."/>
            <person name="Zimmer A."/>
            <person name="Zwirko Z."/>
            <person name="Jaffe D.B."/>
            <person name="Alvarez P."/>
            <person name="Brockman W."/>
            <person name="Butler J."/>
            <person name="Chin C."/>
            <person name="Gnerre S."/>
            <person name="Grabherr M."/>
            <person name="Kleber M."/>
            <person name="Mauceli E."/>
            <person name="MacCallum I."/>
        </authorList>
    </citation>
    <scope>NUCLEOTIDE SEQUENCE [LARGE SCALE GENOMIC DNA]</scope>
    <source>
        <strain evidence="7">Tucson 14024-0371.13</strain>
    </source>
</reference>
<dbReference type="PANTHER" id="PTHR48043:SF145">
    <property type="entry name" value="FI06409P-RELATED"/>
    <property type="match status" value="1"/>
</dbReference>
<keyword evidence="7" id="KW-1185">Reference proteome</keyword>
<dbReference type="Gene3D" id="3.40.50.2000">
    <property type="entry name" value="Glycogen Phosphorylase B"/>
    <property type="match status" value="1"/>
</dbReference>
<dbReference type="InterPro" id="IPR050271">
    <property type="entry name" value="UDP-glycosyltransferase"/>
</dbReference>
<organism evidence="6 7">
    <name type="scientific">Drosophila ananassae</name>
    <name type="common">Fruit fly</name>
    <dbReference type="NCBI Taxonomy" id="7217"/>
    <lineage>
        <taxon>Eukaryota</taxon>
        <taxon>Metazoa</taxon>
        <taxon>Ecdysozoa</taxon>
        <taxon>Arthropoda</taxon>
        <taxon>Hexapoda</taxon>
        <taxon>Insecta</taxon>
        <taxon>Pterygota</taxon>
        <taxon>Neoptera</taxon>
        <taxon>Endopterygota</taxon>
        <taxon>Diptera</taxon>
        <taxon>Brachycera</taxon>
        <taxon>Muscomorpha</taxon>
        <taxon>Ephydroidea</taxon>
        <taxon>Drosophilidae</taxon>
        <taxon>Drosophila</taxon>
        <taxon>Sophophora</taxon>
    </lineage>
</organism>
<gene>
    <name evidence="6" type="primary">Dana\GF27075</name>
    <name evidence="6" type="ORF">GF27075</name>
</gene>
<dbReference type="eggNOG" id="KOG1192">
    <property type="taxonomic scope" value="Eukaryota"/>
</dbReference>
<keyword evidence="3" id="KW-0808">Transferase</keyword>
<dbReference type="FunFam" id="3.40.50.2000:FF:000021">
    <property type="entry name" value="UDP-glucuronosyltransferase"/>
    <property type="match status" value="1"/>
</dbReference>
<evidence type="ECO:0000313" key="7">
    <source>
        <dbReference type="Proteomes" id="UP000007801"/>
    </source>
</evidence>